<dbReference type="InterPro" id="IPR052016">
    <property type="entry name" value="Bact_Sigma-Reg"/>
</dbReference>
<dbReference type="EMBL" id="CP000528">
    <property type="protein sequence ID" value="ABM30025.1"/>
    <property type="molecule type" value="Genomic_DNA"/>
</dbReference>
<keyword evidence="2" id="KW-0812">Transmembrane</keyword>
<dbReference type="AlphaFoldDB" id="A0A0H3ADR5"/>
<evidence type="ECO:0000256" key="1">
    <source>
        <dbReference type="ARBA" id="ARBA00022801"/>
    </source>
</evidence>
<protein>
    <submittedName>
        <fullName evidence="4">Stage II sporulation E family protein</fullName>
    </submittedName>
</protein>
<evidence type="ECO:0000313" key="4">
    <source>
        <dbReference type="EMBL" id="ABM30025.1"/>
    </source>
</evidence>
<keyword evidence="2" id="KW-0472">Membrane</keyword>
<feature type="domain" description="HAMP" evidence="3">
    <location>
        <begin position="404"/>
        <end position="465"/>
    </location>
</feature>
<dbReference type="InterPro" id="IPR036457">
    <property type="entry name" value="PPM-type-like_dom_sf"/>
</dbReference>
<name>A0A0H3ADR5_NITV4</name>
<dbReference type="Pfam" id="PF00672">
    <property type="entry name" value="HAMP"/>
    <property type="match status" value="1"/>
</dbReference>
<dbReference type="Proteomes" id="UP000009173">
    <property type="component" value="Plasmid pDVUL01"/>
</dbReference>
<organism evidence="4 5">
    <name type="scientific">Nitratidesulfovibrio vulgaris (strain DP4)</name>
    <name type="common">Desulfovibrio vulgaris</name>
    <dbReference type="NCBI Taxonomy" id="391774"/>
    <lineage>
        <taxon>Bacteria</taxon>
        <taxon>Pseudomonadati</taxon>
        <taxon>Thermodesulfobacteriota</taxon>
        <taxon>Desulfovibrionia</taxon>
        <taxon>Desulfovibrionales</taxon>
        <taxon>Desulfovibrionaceae</taxon>
        <taxon>Nitratidesulfovibrio</taxon>
    </lineage>
</organism>
<dbReference type="PANTHER" id="PTHR43156:SF2">
    <property type="entry name" value="STAGE II SPORULATION PROTEIN E"/>
    <property type="match status" value="1"/>
</dbReference>
<geneLocation type="plasmid" evidence="4 5">
    <name>pDVUL01</name>
</geneLocation>
<accession>A0A0H3ADR5</accession>
<dbReference type="Gene3D" id="3.60.40.10">
    <property type="entry name" value="PPM-type phosphatase domain"/>
    <property type="match status" value="1"/>
</dbReference>
<dbReference type="SMART" id="SM00304">
    <property type="entry name" value="HAMP"/>
    <property type="match status" value="1"/>
</dbReference>
<proteinExistence type="predicted"/>
<reference evidence="5" key="1">
    <citation type="journal article" date="2009" name="Environ. Microbiol.">
        <title>Contribution of mobile genetic elements to Desulfovibrio vulgaris genome plasticity.</title>
        <authorList>
            <person name="Walker C.B."/>
            <person name="Stolyar S."/>
            <person name="Chivian D."/>
            <person name="Pinel N."/>
            <person name="Gabster J.A."/>
            <person name="Dehal P.S."/>
            <person name="He Z."/>
            <person name="Yang Z.K."/>
            <person name="Yen H.C."/>
            <person name="Zhou J."/>
            <person name="Wall J.D."/>
            <person name="Hazen T.C."/>
            <person name="Arkin A.P."/>
            <person name="Stahl D.A."/>
        </authorList>
    </citation>
    <scope>NUCLEOTIDE SEQUENCE [LARGE SCALE GENOMIC DNA]</scope>
    <source>
        <strain evidence="5">DP4</strain>
        <plasmid evidence="5">Plasmid pDVUL01</plasmid>
    </source>
</reference>
<dbReference type="Gene3D" id="3.30.450.20">
    <property type="entry name" value="PAS domain"/>
    <property type="match status" value="1"/>
</dbReference>
<keyword evidence="4" id="KW-0614">Plasmid</keyword>
<dbReference type="KEGG" id="dvl:Dvul_3014"/>
<gene>
    <name evidence="4" type="ordered locus">Dvul_3014</name>
</gene>
<feature type="transmembrane region" description="Helical" evidence="2">
    <location>
        <begin position="12"/>
        <end position="32"/>
    </location>
</feature>
<dbReference type="SMART" id="SM00331">
    <property type="entry name" value="PP2C_SIG"/>
    <property type="match status" value="1"/>
</dbReference>
<dbReference type="GO" id="GO:0016791">
    <property type="term" value="F:phosphatase activity"/>
    <property type="evidence" value="ECO:0007669"/>
    <property type="project" value="TreeGrafter"/>
</dbReference>
<dbReference type="InterPro" id="IPR001932">
    <property type="entry name" value="PPM-type_phosphatase-like_dom"/>
</dbReference>
<dbReference type="Pfam" id="PF07228">
    <property type="entry name" value="SpoIIE"/>
    <property type="match status" value="1"/>
</dbReference>
<evidence type="ECO:0000256" key="2">
    <source>
        <dbReference type="SAM" id="Phobius"/>
    </source>
</evidence>
<dbReference type="PANTHER" id="PTHR43156">
    <property type="entry name" value="STAGE II SPORULATION PROTEIN E-RELATED"/>
    <property type="match status" value="1"/>
</dbReference>
<dbReference type="PROSITE" id="PS50885">
    <property type="entry name" value="HAMP"/>
    <property type="match status" value="1"/>
</dbReference>
<dbReference type="GO" id="GO:0016020">
    <property type="term" value="C:membrane"/>
    <property type="evidence" value="ECO:0007669"/>
    <property type="project" value="InterPro"/>
</dbReference>
<dbReference type="InterPro" id="IPR003660">
    <property type="entry name" value="HAMP_dom"/>
</dbReference>
<keyword evidence="1" id="KW-0378">Hydrolase</keyword>
<dbReference type="Gene3D" id="1.10.8.500">
    <property type="entry name" value="HAMP domain in histidine kinase"/>
    <property type="match status" value="1"/>
</dbReference>
<evidence type="ECO:0000259" key="3">
    <source>
        <dbReference type="PROSITE" id="PS50885"/>
    </source>
</evidence>
<dbReference type="GO" id="GO:0007165">
    <property type="term" value="P:signal transduction"/>
    <property type="evidence" value="ECO:0007669"/>
    <property type="project" value="InterPro"/>
</dbReference>
<keyword evidence="2" id="KW-1133">Transmembrane helix</keyword>
<dbReference type="HOGENOM" id="CLU_020306_1_0_7"/>
<feature type="transmembrane region" description="Helical" evidence="2">
    <location>
        <begin position="386"/>
        <end position="408"/>
    </location>
</feature>
<dbReference type="CDD" id="cd18774">
    <property type="entry name" value="PDC2_HK_sensor"/>
    <property type="match status" value="1"/>
</dbReference>
<evidence type="ECO:0000313" key="5">
    <source>
        <dbReference type="Proteomes" id="UP000009173"/>
    </source>
</evidence>
<dbReference type="CDD" id="cd06225">
    <property type="entry name" value="HAMP"/>
    <property type="match status" value="1"/>
</dbReference>
<sequence length="723" mass="76520" precursor="true">MPAMTISLRTKLFLLVACSIALATVPIISFTYRDLRQSNAELEREAFGNVITLMEDGIDSRYLNLLSNKVVDVLLRKEQLRRFTQLARATWQDVAQMPPDVRERFVANWIGRLAEFGVHMDIVDAQGRPRAGTGLLGTVLADPSRTDFKGRPVRSLLSPVLLPQDGEFAVLEASAAAPASETAVTSAPGTAIVDGATPATAQGDTASSVPTGVQADAQADAQTPAPVASAATPATGTAVASSGAPMLVYFLPMPDGESVAVSALLLSDIEKQALFSEQQIIRSLQEKFATLKLSGSGYIALLSGRGEVLAHEGNPLGRSDGTIPADALAMARAQGRVEVVSAASSPLGQAIFRIAYFKALDWYVVSAAPVAEIEAPTNALVRKLSFLAAIAVLVSLAATLGITARLIAPLRMLTRKAHALSSLDFSAPDAATFAAEGLFTRRSDEVGQLARAFAFMGEALSRNVRALMETTAAKERIQGELDAARDIQMGILPAPDACPVRPGFSAHAFLEPAKEVGGDLYDFLTAPDGRQVFVIGDVSGKGVPAALFMAMVVTLCRYAVAQGLSPAEAMMRVNAQLAQNNPGCMFVTLFIAAFDPQTGVLEYANGGHCQPCVVDCEGTGPPFELEGISGPMVGAFEDVDYEGFTATLEEGQTCLVYTDGVTEAMNPALELFDMVRLHDVVAAHRASTPADMLTGVHEALLAFRGEAEQSDDITMLSFTRRKP</sequence>
<dbReference type="SUPFAM" id="SSF81606">
    <property type="entry name" value="PP2C-like"/>
    <property type="match status" value="1"/>
</dbReference>